<evidence type="ECO:0000313" key="4">
    <source>
        <dbReference type="Proteomes" id="UP000035425"/>
    </source>
</evidence>
<feature type="transmembrane region" description="Helical" evidence="2">
    <location>
        <begin position="102"/>
        <end position="121"/>
    </location>
</feature>
<feature type="transmembrane region" description="Helical" evidence="2">
    <location>
        <begin position="158"/>
        <end position="178"/>
    </location>
</feature>
<organism evidence="3 4">
    <name type="scientific">Protofrankia coriariae</name>
    <dbReference type="NCBI Taxonomy" id="1562887"/>
    <lineage>
        <taxon>Bacteria</taxon>
        <taxon>Bacillati</taxon>
        <taxon>Actinomycetota</taxon>
        <taxon>Actinomycetes</taxon>
        <taxon>Frankiales</taxon>
        <taxon>Frankiaceae</taxon>
        <taxon>Protofrankia</taxon>
    </lineage>
</organism>
<dbReference type="EMBL" id="JWIO01000001">
    <property type="protein sequence ID" value="KLL13062.1"/>
    <property type="molecule type" value="Genomic_DNA"/>
</dbReference>
<comment type="caution">
    <text evidence="3">The sequence shown here is derived from an EMBL/GenBank/DDBJ whole genome shotgun (WGS) entry which is preliminary data.</text>
</comment>
<keyword evidence="2" id="KW-0472">Membrane</keyword>
<name>A0ABR5F8L8_9ACTN</name>
<keyword evidence="2" id="KW-0812">Transmembrane</keyword>
<gene>
    <name evidence="3" type="ORF">FrCorBMG51_00585</name>
</gene>
<feature type="transmembrane region" description="Helical" evidence="2">
    <location>
        <begin position="6"/>
        <end position="28"/>
    </location>
</feature>
<protein>
    <submittedName>
        <fullName evidence="3">Uncharacterized protein</fullName>
    </submittedName>
</protein>
<keyword evidence="2" id="KW-1133">Transmembrane helix</keyword>
<proteinExistence type="predicted"/>
<dbReference type="RefSeq" id="WP_047221192.1">
    <property type="nucleotide sequence ID" value="NZ_JWIO01000001.1"/>
</dbReference>
<sequence length="267" mass="27515">MSAVAALAQTVLGIAILALGVTGLHAILARSARAGTSRGNDSPDAHGSGERDRAADGSRVSSPLVSRSDPPANIAVLLLLTVAGLMVGSLVVAAVGHAGNPLAYDLLFGAVAVALAAVGGLRPATVVVRLRERLPWYVECWRPAAWTAGGWRTGPRRAALLVSVPVLILALAIGLSWWSDETTTNEPVTALGAVRTQSGLAVTVTRADSDSGDLALEVINSVGRHWRTPLAPDRDKVDVAVENAAVPAPTTIHLLAGEKIIQSITIP</sequence>
<evidence type="ECO:0000256" key="2">
    <source>
        <dbReference type="SAM" id="Phobius"/>
    </source>
</evidence>
<feature type="compositionally biased region" description="Basic and acidic residues" evidence="1">
    <location>
        <begin position="41"/>
        <end position="56"/>
    </location>
</feature>
<evidence type="ECO:0000313" key="3">
    <source>
        <dbReference type="EMBL" id="KLL13062.1"/>
    </source>
</evidence>
<feature type="region of interest" description="Disordered" evidence="1">
    <location>
        <begin position="35"/>
        <end position="67"/>
    </location>
</feature>
<feature type="transmembrane region" description="Helical" evidence="2">
    <location>
        <begin position="74"/>
        <end position="96"/>
    </location>
</feature>
<reference evidence="3 4" key="1">
    <citation type="submission" date="2014-12" db="EMBL/GenBank/DDBJ databases">
        <title>Frankia sp. BMG5.1 draft genome.</title>
        <authorList>
            <person name="Gtari M."/>
            <person name="Ghodhbane-Gtari F."/>
            <person name="Nouioui I."/>
            <person name="Ktari A."/>
            <person name="Hezbri K."/>
            <person name="Mimouni W."/>
            <person name="Sbissi I."/>
            <person name="Ayari A."/>
            <person name="Yamanaka T."/>
            <person name="Normand P."/>
            <person name="Tisa L.S."/>
            <person name="Boudabous A."/>
        </authorList>
    </citation>
    <scope>NUCLEOTIDE SEQUENCE [LARGE SCALE GENOMIC DNA]</scope>
    <source>
        <strain evidence="3 4">BMG5.1</strain>
    </source>
</reference>
<evidence type="ECO:0000256" key="1">
    <source>
        <dbReference type="SAM" id="MobiDB-lite"/>
    </source>
</evidence>
<accession>A0ABR5F8L8</accession>
<keyword evidence="4" id="KW-1185">Reference proteome</keyword>
<dbReference type="Proteomes" id="UP000035425">
    <property type="component" value="Unassembled WGS sequence"/>
</dbReference>